<evidence type="ECO:0000313" key="2">
    <source>
        <dbReference type="EMBL" id="EES99371.1"/>
    </source>
</evidence>
<dbReference type="PANTHER" id="PTHR23275:SF100">
    <property type="entry name" value="EGF-LIKE DOMAIN-CONTAINING PROTEIN"/>
    <property type="match status" value="1"/>
</dbReference>
<reference evidence="2 3" key="1">
    <citation type="journal article" date="2009" name="PLoS Pathog.">
        <title>Draft genome sequencing of giardia intestinalis assemblage B isolate GS: is human giardiasis caused by two different species?</title>
        <authorList>
            <person name="Franzen O."/>
            <person name="Jerlstrom-Hultqvist J."/>
            <person name="Castro E."/>
            <person name="Sherwood E."/>
            <person name="Ankarklev J."/>
            <person name="Reiner D.S."/>
            <person name="Palm D."/>
            <person name="Andersson J.O."/>
            <person name="Andersson B."/>
            <person name="Svard S.G."/>
        </authorList>
    </citation>
    <scope>NUCLEOTIDE SEQUENCE [LARGE SCALE GENOMIC DNA]</scope>
    <source>
        <strain evidence="3">ATCC 50581 / GS clone H7</strain>
    </source>
</reference>
<dbReference type="VEuPathDB" id="GiardiaDB:GL50581_3401"/>
<comment type="caution">
    <text evidence="2">The sequence shown here is derived from an EMBL/GenBank/DDBJ whole genome shotgun (WGS) entry which is preliminary data.</text>
</comment>
<feature type="signal peptide" evidence="1">
    <location>
        <begin position="1"/>
        <end position="20"/>
    </location>
</feature>
<dbReference type="SUPFAM" id="SSF57184">
    <property type="entry name" value="Growth factor receptor domain"/>
    <property type="match status" value="1"/>
</dbReference>
<dbReference type="InterPro" id="IPR052798">
    <property type="entry name" value="Giardia_VSA"/>
</dbReference>
<accession>C6LX85</accession>
<dbReference type="AlphaFoldDB" id="C6LX85"/>
<evidence type="ECO:0000313" key="3">
    <source>
        <dbReference type="Proteomes" id="UP000002488"/>
    </source>
</evidence>
<organism evidence="2 3">
    <name type="scientific">Giardia intestinalis (strain ATCC 50581 / GS clone H7)</name>
    <name type="common">Giardia lamblia</name>
    <dbReference type="NCBI Taxonomy" id="598745"/>
    <lineage>
        <taxon>Eukaryota</taxon>
        <taxon>Metamonada</taxon>
        <taxon>Diplomonadida</taxon>
        <taxon>Hexamitidae</taxon>
        <taxon>Giardiinae</taxon>
        <taxon>Giardia</taxon>
    </lineage>
</organism>
<gene>
    <name evidence="2" type="ORF">GL50581_3401</name>
</gene>
<dbReference type="OrthoDB" id="300641at2759"/>
<dbReference type="InterPro" id="IPR009030">
    <property type="entry name" value="Growth_fac_rcpt_cys_sf"/>
</dbReference>
<keyword evidence="1" id="KW-0732">Signal</keyword>
<sequence length="382" mass="38355">MFPVIWCLIVNALAVACTESDNTANCEAGQCDTVGGTEICMQCKAGKVPIKGICKAHDTDAGAITPTGCKVSGQNPTATSVKCEQCDAATYFLYKGGCYSTADAPGNAMCKTVTTNGVCADAADSKKYFAVPGAAKTEQSVVLCSDTTGVAIAGDKTYTGVDGCATCDPPGSLSNSGTKAATCTACDNSRLVKTAKDKTTTCVTEEECAGTAGFFAKGSTSKTCETCDVATYGVTDCTTCAPKAGSPDQATCTACATGKKPNADGTSCFDCPDTGCSQCSAASQCAVCIDGYRKNGNTCEKCTPENCKACTNDAKVCTECVTGYAPSADGSSCASSSANRSALSTGAIAGISVAVITVVGGLVGSDRDAGTHIPSIADREPQ</sequence>
<proteinExistence type="predicted"/>
<dbReference type="EMBL" id="ACGJ01002886">
    <property type="protein sequence ID" value="EES99371.1"/>
    <property type="molecule type" value="Genomic_DNA"/>
</dbReference>
<protein>
    <submittedName>
        <fullName evidence="2">VSP</fullName>
    </submittedName>
</protein>
<dbReference type="Proteomes" id="UP000002488">
    <property type="component" value="Unassembled WGS sequence"/>
</dbReference>
<name>C6LX85_GIAIB</name>
<evidence type="ECO:0000256" key="1">
    <source>
        <dbReference type="SAM" id="SignalP"/>
    </source>
</evidence>
<feature type="chain" id="PRO_5002968808" evidence="1">
    <location>
        <begin position="21"/>
        <end position="382"/>
    </location>
</feature>
<dbReference type="PANTHER" id="PTHR23275">
    <property type="entry name" value="CABRIOLET.-RELATED"/>
    <property type="match status" value="1"/>
</dbReference>